<organism evidence="1 2">
    <name type="scientific">Hypothenemus hampei</name>
    <name type="common">Coffee berry borer</name>
    <dbReference type="NCBI Taxonomy" id="57062"/>
    <lineage>
        <taxon>Eukaryota</taxon>
        <taxon>Metazoa</taxon>
        <taxon>Ecdysozoa</taxon>
        <taxon>Arthropoda</taxon>
        <taxon>Hexapoda</taxon>
        <taxon>Insecta</taxon>
        <taxon>Pterygota</taxon>
        <taxon>Neoptera</taxon>
        <taxon>Endopterygota</taxon>
        <taxon>Coleoptera</taxon>
        <taxon>Polyphaga</taxon>
        <taxon>Cucujiformia</taxon>
        <taxon>Curculionidae</taxon>
        <taxon>Scolytinae</taxon>
        <taxon>Hypothenemus</taxon>
    </lineage>
</organism>
<protein>
    <submittedName>
        <fullName evidence="1">Uncharacterized protein</fullName>
    </submittedName>
</protein>
<proteinExistence type="predicted"/>
<keyword evidence="2" id="KW-1185">Reference proteome</keyword>
<evidence type="ECO:0000313" key="2">
    <source>
        <dbReference type="Proteomes" id="UP001566132"/>
    </source>
</evidence>
<accession>A0ABD1EGU3</accession>
<dbReference type="AlphaFoldDB" id="A0ABD1EGU3"/>
<sequence>MFFLIGERERERKRTTEFESESELESLELDREPLKDMRYLQHSYCEEYQLHVVLEFDIQSKLLQEGTAPLILLLLIRLLTFTQPMSKTRIDHVYTGTPNF</sequence>
<gene>
    <name evidence="1" type="ORF">ABEB36_009597</name>
</gene>
<reference evidence="1 2" key="1">
    <citation type="submission" date="2024-05" db="EMBL/GenBank/DDBJ databases">
        <title>Genetic variation in Jamaican populations of the coffee berry borer (Hypothenemus hampei).</title>
        <authorList>
            <person name="Errbii M."/>
            <person name="Myrie A."/>
        </authorList>
    </citation>
    <scope>NUCLEOTIDE SEQUENCE [LARGE SCALE GENOMIC DNA]</scope>
    <source>
        <strain evidence="1">JA-Hopewell-2020-01-JO</strain>
        <tissue evidence="1">Whole body</tissue>
    </source>
</reference>
<evidence type="ECO:0000313" key="1">
    <source>
        <dbReference type="EMBL" id="KAL1493917.1"/>
    </source>
</evidence>
<comment type="caution">
    <text evidence="1">The sequence shown here is derived from an EMBL/GenBank/DDBJ whole genome shotgun (WGS) entry which is preliminary data.</text>
</comment>
<dbReference type="Proteomes" id="UP001566132">
    <property type="component" value="Unassembled WGS sequence"/>
</dbReference>
<name>A0ABD1EGU3_HYPHA</name>
<dbReference type="EMBL" id="JBDJPC010000007">
    <property type="protein sequence ID" value="KAL1493917.1"/>
    <property type="molecule type" value="Genomic_DNA"/>
</dbReference>